<reference evidence="8 9" key="2">
    <citation type="submission" date="2021-10" db="EMBL/GenBank/DDBJ databases">
        <authorList>
            <person name="Piombo E."/>
        </authorList>
    </citation>
    <scope>NUCLEOTIDE SEQUENCE [LARGE SCALE GENOMIC DNA]</scope>
</reference>
<dbReference type="PANTHER" id="PTHR11802:SF113">
    <property type="entry name" value="SERINE CARBOXYPEPTIDASE CTSA-4.1"/>
    <property type="match status" value="1"/>
</dbReference>
<dbReference type="SUPFAM" id="SSF53474">
    <property type="entry name" value="alpha/beta-Hydrolases"/>
    <property type="match status" value="1"/>
</dbReference>
<evidence type="ECO:0000256" key="3">
    <source>
        <dbReference type="ARBA" id="ARBA00022645"/>
    </source>
</evidence>
<evidence type="ECO:0000256" key="1">
    <source>
        <dbReference type="ARBA" id="ARBA00009431"/>
    </source>
</evidence>
<evidence type="ECO:0000313" key="9">
    <source>
        <dbReference type="Proteomes" id="UP000754883"/>
    </source>
</evidence>
<evidence type="ECO:0000256" key="4">
    <source>
        <dbReference type="ARBA" id="ARBA00022670"/>
    </source>
</evidence>
<gene>
    <name evidence="8" type="ORF">CBYS24578_00018596</name>
</gene>
<evidence type="ECO:0000313" key="8">
    <source>
        <dbReference type="EMBL" id="CAG9989010.1"/>
    </source>
</evidence>
<name>A0A9N9Y0T7_9HYPO</name>
<feature type="signal peptide" evidence="7">
    <location>
        <begin position="1"/>
        <end position="23"/>
    </location>
</feature>
<sequence length="495" mass="54772">MKFLVAYVNVIAISLALIASSGAHQVTSPHHTVQQQNETLCKAGSRQYTGKVAVTSEKSLFFWFFESRSDPLHDPFIIWLNGGPGGSSMFGLFREIGPCLTNSYNNDTISNPHSWTNFANVLFLDQPAGTGFSTARNGTFGGPDNLSEAAEDFGNFIDYFFRTMFPQFSNASLHIAGESFAGRYIPGFTQYLHHTQHLRRAHAPRIAPYVDSIVLVDATVDAISSGALGYYDHLCAHTGDNRPSWRQTFNQTVCEAMSAAVPACERVVEQCRSTYDANLCDSAGASCDDNLGHLFSDEVVEGGMDPYDDRRKCGSNPPFCEDFTGTGYSDYLNLPHVKAALGVSESNFQGINFDLNSRWATKKETNIPTVREVGFILDDTPTRVLVLNGNNDIIVSSTNLVNRNTEGQKRVYDNLPWKNQASYRSHSFEEWRWPQSSGTLVRGGEWKSSGNLLFVSIDEAGHSSPRDQAEAVTFLLKCWTSPQGDSNSRSKACWF</sequence>
<dbReference type="Gene3D" id="1.10.287.410">
    <property type="match status" value="1"/>
</dbReference>
<dbReference type="EMBL" id="CABFNO020001457">
    <property type="protein sequence ID" value="CAG9989010.1"/>
    <property type="molecule type" value="Genomic_DNA"/>
</dbReference>
<dbReference type="PRINTS" id="PR00724">
    <property type="entry name" value="CRBOXYPTASEC"/>
</dbReference>
<dbReference type="AlphaFoldDB" id="A0A9N9Y0T7"/>
<reference evidence="9" key="1">
    <citation type="submission" date="2019-06" db="EMBL/GenBank/DDBJ databases">
        <authorList>
            <person name="Broberg M."/>
        </authorList>
    </citation>
    <scope>NUCLEOTIDE SEQUENCE [LARGE SCALE GENOMIC DNA]</scope>
</reference>
<accession>A0A9N9Y0T7</accession>
<dbReference type="GO" id="GO:0004185">
    <property type="term" value="F:serine-type carboxypeptidase activity"/>
    <property type="evidence" value="ECO:0007669"/>
    <property type="project" value="UniProtKB-EC"/>
</dbReference>
<keyword evidence="5" id="KW-0378">Hydrolase</keyword>
<dbReference type="Pfam" id="PF00450">
    <property type="entry name" value="Peptidase_S10"/>
    <property type="match status" value="1"/>
</dbReference>
<evidence type="ECO:0000256" key="7">
    <source>
        <dbReference type="SAM" id="SignalP"/>
    </source>
</evidence>
<dbReference type="Proteomes" id="UP000754883">
    <property type="component" value="Unassembled WGS sequence"/>
</dbReference>
<comment type="similarity">
    <text evidence="1">Belongs to the peptidase S10 family.</text>
</comment>
<dbReference type="InterPro" id="IPR029058">
    <property type="entry name" value="AB_hydrolase_fold"/>
</dbReference>
<dbReference type="PANTHER" id="PTHR11802">
    <property type="entry name" value="SERINE PROTEASE FAMILY S10 SERINE CARBOXYPEPTIDASE"/>
    <property type="match status" value="1"/>
</dbReference>
<dbReference type="GO" id="GO:0006508">
    <property type="term" value="P:proteolysis"/>
    <property type="evidence" value="ECO:0007669"/>
    <property type="project" value="UniProtKB-KW"/>
</dbReference>
<proteinExistence type="inferred from homology"/>
<dbReference type="Gene3D" id="3.40.50.1820">
    <property type="entry name" value="alpha/beta hydrolase"/>
    <property type="match status" value="1"/>
</dbReference>
<keyword evidence="6" id="KW-0325">Glycoprotein</keyword>
<organism evidence="8 9">
    <name type="scientific">Clonostachys byssicola</name>
    <dbReference type="NCBI Taxonomy" id="160290"/>
    <lineage>
        <taxon>Eukaryota</taxon>
        <taxon>Fungi</taxon>
        <taxon>Dikarya</taxon>
        <taxon>Ascomycota</taxon>
        <taxon>Pezizomycotina</taxon>
        <taxon>Sordariomycetes</taxon>
        <taxon>Hypocreomycetidae</taxon>
        <taxon>Hypocreales</taxon>
        <taxon>Bionectriaceae</taxon>
        <taxon>Clonostachys</taxon>
    </lineage>
</organism>
<evidence type="ECO:0000256" key="2">
    <source>
        <dbReference type="ARBA" id="ARBA00012446"/>
    </source>
</evidence>
<feature type="chain" id="PRO_5040359005" description="carboxypeptidase C" evidence="7">
    <location>
        <begin position="24"/>
        <end position="495"/>
    </location>
</feature>
<dbReference type="GO" id="GO:0000324">
    <property type="term" value="C:fungal-type vacuole"/>
    <property type="evidence" value="ECO:0007669"/>
    <property type="project" value="TreeGrafter"/>
</dbReference>
<evidence type="ECO:0000256" key="5">
    <source>
        <dbReference type="ARBA" id="ARBA00022801"/>
    </source>
</evidence>
<comment type="caution">
    <text evidence="8">The sequence shown here is derived from an EMBL/GenBank/DDBJ whole genome shotgun (WGS) entry which is preliminary data.</text>
</comment>
<dbReference type="OrthoDB" id="443318at2759"/>
<keyword evidence="7" id="KW-0732">Signal</keyword>
<protein>
    <recommendedName>
        <fullName evidence="2">carboxypeptidase C</fullName>
        <ecNumber evidence="2">3.4.16.5</ecNumber>
    </recommendedName>
</protein>
<keyword evidence="9" id="KW-1185">Reference proteome</keyword>
<evidence type="ECO:0000256" key="6">
    <source>
        <dbReference type="ARBA" id="ARBA00023180"/>
    </source>
</evidence>
<dbReference type="InterPro" id="IPR001563">
    <property type="entry name" value="Peptidase_S10"/>
</dbReference>
<keyword evidence="3" id="KW-0121">Carboxypeptidase</keyword>
<keyword evidence="4" id="KW-0645">Protease</keyword>
<dbReference type="EC" id="3.4.16.5" evidence="2"/>